<evidence type="ECO:0000313" key="12">
    <source>
        <dbReference type="Proteomes" id="UP000293347"/>
    </source>
</evidence>
<keyword evidence="4" id="KW-0762">Sugar transport</keyword>
<dbReference type="OrthoDB" id="1115710at2"/>
<comment type="caution">
    <text evidence="11">The sequence shown here is derived from an EMBL/GenBank/DDBJ whole genome shotgun (WGS) entry which is preliminary data.</text>
</comment>
<feature type="domain" description="ABC transporter" evidence="10">
    <location>
        <begin position="13"/>
        <end position="249"/>
    </location>
</feature>
<dbReference type="PROSITE" id="PS50893">
    <property type="entry name" value="ABC_TRANSPORTER_2"/>
    <property type="match status" value="2"/>
</dbReference>
<dbReference type="Pfam" id="PF00005">
    <property type="entry name" value="ABC_tran"/>
    <property type="match status" value="2"/>
</dbReference>
<dbReference type="GO" id="GO:0005524">
    <property type="term" value="F:ATP binding"/>
    <property type="evidence" value="ECO:0007669"/>
    <property type="project" value="UniProtKB-KW"/>
</dbReference>
<keyword evidence="3" id="KW-1003">Cell membrane</keyword>
<protein>
    <submittedName>
        <fullName evidence="11">Sugar ABC transporter ATP-binding protein</fullName>
    </submittedName>
</protein>
<organism evidence="11 12">
    <name type="scientific">Pedobacter psychroterrae</name>
    <dbReference type="NCBI Taxonomy" id="2530453"/>
    <lineage>
        <taxon>Bacteria</taxon>
        <taxon>Pseudomonadati</taxon>
        <taxon>Bacteroidota</taxon>
        <taxon>Sphingobacteriia</taxon>
        <taxon>Sphingobacteriales</taxon>
        <taxon>Sphingobacteriaceae</taxon>
        <taxon>Pedobacter</taxon>
    </lineage>
</organism>
<dbReference type="CDD" id="cd03216">
    <property type="entry name" value="ABC_Carb_Monos_I"/>
    <property type="match status" value="1"/>
</dbReference>
<dbReference type="PROSITE" id="PS00211">
    <property type="entry name" value="ABC_TRANSPORTER_1"/>
    <property type="match status" value="1"/>
</dbReference>
<dbReference type="InterPro" id="IPR003439">
    <property type="entry name" value="ABC_transporter-like_ATP-bd"/>
</dbReference>
<dbReference type="Gene3D" id="3.40.50.300">
    <property type="entry name" value="P-loop containing nucleotide triphosphate hydrolases"/>
    <property type="match status" value="2"/>
</dbReference>
<dbReference type="AlphaFoldDB" id="A0A4R0NE95"/>
<dbReference type="InterPro" id="IPR017871">
    <property type="entry name" value="ABC_transporter-like_CS"/>
</dbReference>
<dbReference type="CDD" id="cd03215">
    <property type="entry name" value="ABC_Carb_Monos_II"/>
    <property type="match status" value="1"/>
</dbReference>
<dbReference type="SMART" id="SM00382">
    <property type="entry name" value="AAA"/>
    <property type="match status" value="2"/>
</dbReference>
<dbReference type="SUPFAM" id="SSF52540">
    <property type="entry name" value="P-loop containing nucleoside triphosphate hydrolases"/>
    <property type="match status" value="2"/>
</dbReference>
<dbReference type="GO" id="GO:0005886">
    <property type="term" value="C:plasma membrane"/>
    <property type="evidence" value="ECO:0007669"/>
    <property type="project" value="UniProtKB-SubCell"/>
</dbReference>
<evidence type="ECO:0000256" key="4">
    <source>
        <dbReference type="ARBA" id="ARBA00022597"/>
    </source>
</evidence>
<dbReference type="Proteomes" id="UP000293347">
    <property type="component" value="Unassembled WGS sequence"/>
</dbReference>
<evidence type="ECO:0000256" key="7">
    <source>
        <dbReference type="ARBA" id="ARBA00022840"/>
    </source>
</evidence>
<keyword evidence="9" id="KW-0472">Membrane</keyword>
<evidence type="ECO:0000256" key="2">
    <source>
        <dbReference type="ARBA" id="ARBA00022448"/>
    </source>
</evidence>
<accession>A0A4R0NE95</accession>
<evidence type="ECO:0000313" key="11">
    <source>
        <dbReference type="EMBL" id="TCC96874.1"/>
    </source>
</evidence>
<reference evidence="11 12" key="1">
    <citation type="submission" date="2019-02" db="EMBL/GenBank/DDBJ databases">
        <title>Pedobacter sp. RP-1-14 sp. nov., isolated from Arctic soil.</title>
        <authorList>
            <person name="Dahal R.H."/>
        </authorList>
    </citation>
    <scope>NUCLEOTIDE SEQUENCE [LARGE SCALE GENOMIC DNA]</scope>
    <source>
        <strain evidence="11 12">RP-1-14</strain>
    </source>
</reference>
<evidence type="ECO:0000259" key="10">
    <source>
        <dbReference type="PROSITE" id="PS50893"/>
    </source>
</evidence>
<dbReference type="EMBL" id="SJSL01000010">
    <property type="protein sequence ID" value="TCC96874.1"/>
    <property type="molecule type" value="Genomic_DNA"/>
</dbReference>
<evidence type="ECO:0000256" key="6">
    <source>
        <dbReference type="ARBA" id="ARBA00022741"/>
    </source>
</evidence>
<gene>
    <name evidence="11" type="ORF">EZ437_21050</name>
</gene>
<evidence type="ECO:0000256" key="3">
    <source>
        <dbReference type="ARBA" id="ARBA00022475"/>
    </source>
</evidence>
<dbReference type="InterPro" id="IPR003593">
    <property type="entry name" value="AAA+_ATPase"/>
</dbReference>
<evidence type="ECO:0000256" key="1">
    <source>
        <dbReference type="ARBA" id="ARBA00004202"/>
    </source>
</evidence>
<proteinExistence type="predicted"/>
<evidence type="ECO:0000256" key="8">
    <source>
        <dbReference type="ARBA" id="ARBA00022967"/>
    </source>
</evidence>
<keyword evidence="5" id="KW-0677">Repeat</keyword>
<keyword evidence="2" id="KW-0813">Transport</keyword>
<evidence type="ECO:0000256" key="5">
    <source>
        <dbReference type="ARBA" id="ARBA00022737"/>
    </source>
</evidence>
<comment type="subcellular location">
    <subcellularLocation>
        <location evidence="1">Cell membrane</location>
        <topology evidence="1">Peripheral membrane protein</topology>
    </subcellularLocation>
</comment>
<dbReference type="PANTHER" id="PTHR43790">
    <property type="entry name" value="CARBOHYDRATE TRANSPORT ATP-BINDING PROTEIN MG119-RELATED"/>
    <property type="match status" value="1"/>
</dbReference>
<sequence length="504" mass="55236">MAPAKATPGNCILEMKGISKTFGAFKALNKVSLAVNEGEILALLGENGAGKSTLMKILSGIYTATEGSVHLDDKACEINSVKESQRLGIILIHQELNLLDNLDVAGNIFLGREPVKAFKLIDLHKLYADADELLKLFGLTIPSATSVSKLSIAEQQIIEIIKALSQHARIIIMDEPTSSLTLKETDLLFEIIRNLKAKGISIIYISHRLNEIIEIADRVVVLKDGQNSGELQRREINHDNLVRLMIGRDIFKSQVAPWPYHPASSFEIRDLSTYRYTQHGVNLRLSGGEILGISGLVGAGRTELVNTIFGIHRATGGTMHLNGAEITVNNPADAISKGIFLVPEDRRNQGIVASMNIIENLTLPNLPATSAFKIISRRKEAALSTAKVEELNVKAPTLRTNLKDLSGGNQQKIAIGKWLSRNPSLLIFDEPTRGVDIGAKAEIYNILRNLAKSGVMIIVVSSDMEEIINISHRILVMHEGKISGQLEPEEFTEENIMRYAVGLN</sequence>
<dbReference type="PANTHER" id="PTHR43790:SF3">
    <property type="entry name" value="D-ALLOSE IMPORT ATP-BINDING PROTEIN ALSA-RELATED"/>
    <property type="match status" value="1"/>
</dbReference>
<keyword evidence="7 11" id="KW-0067">ATP-binding</keyword>
<feature type="domain" description="ABC transporter" evidence="10">
    <location>
        <begin position="245"/>
        <end position="504"/>
    </location>
</feature>
<dbReference type="InterPro" id="IPR050107">
    <property type="entry name" value="ABC_carbohydrate_import_ATPase"/>
</dbReference>
<evidence type="ECO:0000256" key="9">
    <source>
        <dbReference type="ARBA" id="ARBA00023136"/>
    </source>
</evidence>
<name>A0A4R0NE95_9SPHI</name>
<keyword evidence="12" id="KW-1185">Reference proteome</keyword>
<dbReference type="FunFam" id="3.40.50.300:FF:000127">
    <property type="entry name" value="Ribose import ATP-binding protein RbsA"/>
    <property type="match status" value="1"/>
</dbReference>
<keyword evidence="8" id="KW-1278">Translocase</keyword>
<keyword evidence="6" id="KW-0547">Nucleotide-binding</keyword>
<dbReference type="InterPro" id="IPR027417">
    <property type="entry name" value="P-loop_NTPase"/>
</dbReference>
<dbReference type="RefSeq" id="WP_131598108.1">
    <property type="nucleotide sequence ID" value="NZ_SJSL01000010.1"/>
</dbReference>
<dbReference type="GO" id="GO:0016887">
    <property type="term" value="F:ATP hydrolysis activity"/>
    <property type="evidence" value="ECO:0007669"/>
    <property type="project" value="InterPro"/>
</dbReference>